<proteinExistence type="predicted"/>
<evidence type="ECO:0000313" key="1">
    <source>
        <dbReference type="EMBL" id="KAF9532131.1"/>
    </source>
</evidence>
<dbReference type="EMBL" id="JAAAXW010001530">
    <property type="protein sequence ID" value="KAF9532131.1"/>
    <property type="molecule type" value="Genomic_DNA"/>
</dbReference>
<organism evidence="1 2">
    <name type="scientific">Mortierella hygrophila</name>
    <dbReference type="NCBI Taxonomy" id="979708"/>
    <lineage>
        <taxon>Eukaryota</taxon>
        <taxon>Fungi</taxon>
        <taxon>Fungi incertae sedis</taxon>
        <taxon>Mucoromycota</taxon>
        <taxon>Mortierellomycotina</taxon>
        <taxon>Mortierellomycetes</taxon>
        <taxon>Mortierellales</taxon>
        <taxon>Mortierellaceae</taxon>
        <taxon>Mortierella</taxon>
    </lineage>
</organism>
<evidence type="ECO:0000313" key="2">
    <source>
        <dbReference type="Proteomes" id="UP000723463"/>
    </source>
</evidence>
<accession>A0A9P6EN33</accession>
<dbReference type="Proteomes" id="UP000723463">
    <property type="component" value="Unassembled WGS sequence"/>
</dbReference>
<comment type="caution">
    <text evidence="1">The sequence shown here is derived from an EMBL/GenBank/DDBJ whole genome shotgun (WGS) entry which is preliminary data.</text>
</comment>
<keyword evidence="2" id="KW-1185">Reference proteome</keyword>
<reference evidence="1" key="1">
    <citation type="journal article" date="2020" name="Fungal Divers.">
        <title>Resolving the Mortierellaceae phylogeny through synthesis of multi-gene phylogenetics and phylogenomics.</title>
        <authorList>
            <person name="Vandepol N."/>
            <person name="Liber J."/>
            <person name="Desiro A."/>
            <person name="Na H."/>
            <person name="Kennedy M."/>
            <person name="Barry K."/>
            <person name="Grigoriev I.V."/>
            <person name="Miller A.N."/>
            <person name="O'Donnell K."/>
            <person name="Stajich J.E."/>
            <person name="Bonito G."/>
        </authorList>
    </citation>
    <scope>NUCLEOTIDE SEQUENCE</scope>
    <source>
        <strain evidence="1">NRRL 2591</strain>
    </source>
</reference>
<name>A0A9P6EN33_9FUNG</name>
<gene>
    <name evidence="1" type="ORF">EC957_002607</name>
</gene>
<feature type="non-terminal residue" evidence="1">
    <location>
        <position position="91"/>
    </location>
</feature>
<dbReference type="AlphaFoldDB" id="A0A9P6EN33"/>
<protein>
    <submittedName>
        <fullName evidence="1">Uncharacterized protein</fullName>
    </submittedName>
</protein>
<sequence>MTECHDHAQDKGEEAFDEDFNLEGADLGDLDRATYNTEHSISSDNNDLPMEDATTTSIAARIKARRAVAKTAVATAVKTITKTSNNIYTKE</sequence>